<evidence type="ECO:0000256" key="5">
    <source>
        <dbReference type="ARBA" id="ARBA00023239"/>
    </source>
</evidence>
<dbReference type="GO" id="GO:0005576">
    <property type="term" value="C:extracellular region"/>
    <property type="evidence" value="ECO:0000318"/>
    <property type="project" value="GO_Central"/>
</dbReference>
<comment type="similarity">
    <text evidence="1 6">Belongs to the RNase T2 family.</text>
</comment>
<dbReference type="CDD" id="cd01061">
    <property type="entry name" value="RNase_T2_euk"/>
    <property type="match status" value="1"/>
</dbReference>
<accession>A0A2I4E3N6</accession>
<dbReference type="Proteomes" id="UP000235220">
    <property type="component" value="Chromosome 1"/>
</dbReference>
<keyword evidence="7" id="KW-1185">Reference proteome</keyword>
<reference evidence="8" key="1">
    <citation type="submission" date="2025-08" db="UniProtKB">
        <authorList>
            <consortium name="RefSeq"/>
        </authorList>
    </citation>
    <scope>IDENTIFICATION</scope>
    <source>
        <tissue evidence="8">Leaves</tissue>
    </source>
</reference>
<dbReference type="GO" id="GO:0004521">
    <property type="term" value="F:RNA endonuclease activity"/>
    <property type="evidence" value="ECO:0000318"/>
    <property type="project" value="GO_Central"/>
</dbReference>
<dbReference type="GO" id="GO:0033897">
    <property type="term" value="F:ribonuclease T2 activity"/>
    <property type="evidence" value="ECO:0007669"/>
    <property type="project" value="InterPro"/>
</dbReference>
<dbReference type="InterPro" id="IPR018188">
    <property type="entry name" value="RNase_T2_His_AS_1"/>
</dbReference>
<evidence type="ECO:0000256" key="2">
    <source>
        <dbReference type="ARBA" id="ARBA00022722"/>
    </source>
</evidence>
<keyword evidence="4" id="KW-1015">Disulfide bond</keyword>
<dbReference type="SUPFAM" id="SSF55895">
    <property type="entry name" value="Ribonuclease Rh-like"/>
    <property type="match status" value="1"/>
</dbReference>
<dbReference type="GeneID" id="108985972"/>
<dbReference type="Gramene" id="Jr01_00150_p1">
    <property type="protein sequence ID" value="cds.Jr01_00150_p1"/>
    <property type="gene ID" value="Jr01_00150"/>
</dbReference>
<evidence type="ECO:0000313" key="8">
    <source>
        <dbReference type="RefSeq" id="XP_018814003.1"/>
    </source>
</evidence>
<dbReference type="OrthoDB" id="435754at2759"/>
<proteinExistence type="inferred from homology"/>
<keyword evidence="3" id="KW-0255">Endonuclease</keyword>
<sequence length="302" mass="35226">MPLLLSPYHSSFSVVSNSTPRLLSWILWTSWLHIAWLHFRSSQKQARLLEREREREMKGTYGMLIVIFMFQIHQAAVCGTQLHNVSKFVQKWQVPVASAGRKYDFIYLVQQWQISLCNIKSCLKPARPAFSIHGLWPSTYSTKTPSNCTATVSKFAPQKISDLKDRLDMEWPSLLQESNYELWKEEWESHGSCSQAMLPQHAFFETALRLKEKYKLQEMLAEKDIYPFGNLYRLDGIIDAIATATGHKPQIQCSLYKQVPLLSNVFLCFDYNATNIIDCPVKKRCRYDEIMIPYYMFGSRRN</sequence>
<dbReference type="InterPro" id="IPR001568">
    <property type="entry name" value="RNase_T2-like"/>
</dbReference>
<evidence type="ECO:0000256" key="4">
    <source>
        <dbReference type="ARBA" id="ARBA00023157"/>
    </source>
</evidence>
<dbReference type="GO" id="GO:0003723">
    <property type="term" value="F:RNA binding"/>
    <property type="evidence" value="ECO:0007669"/>
    <property type="project" value="InterPro"/>
</dbReference>
<evidence type="ECO:0000313" key="7">
    <source>
        <dbReference type="Proteomes" id="UP000235220"/>
    </source>
</evidence>
<dbReference type="PANTHER" id="PTHR11240:SF61">
    <property type="entry name" value="EXTRACELLULAR RIBONUCLEASE LE-LIKE ISOFORM X1"/>
    <property type="match status" value="1"/>
</dbReference>
<organism evidence="7 8">
    <name type="scientific">Juglans regia</name>
    <name type="common">English walnut</name>
    <dbReference type="NCBI Taxonomy" id="51240"/>
    <lineage>
        <taxon>Eukaryota</taxon>
        <taxon>Viridiplantae</taxon>
        <taxon>Streptophyta</taxon>
        <taxon>Embryophyta</taxon>
        <taxon>Tracheophyta</taxon>
        <taxon>Spermatophyta</taxon>
        <taxon>Magnoliopsida</taxon>
        <taxon>eudicotyledons</taxon>
        <taxon>Gunneridae</taxon>
        <taxon>Pentapetalae</taxon>
        <taxon>rosids</taxon>
        <taxon>fabids</taxon>
        <taxon>Fagales</taxon>
        <taxon>Juglandaceae</taxon>
        <taxon>Juglans</taxon>
    </lineage>
</organism>
<name>A0A2I4E3N6_JUGRE</name>
<dbReference type="PROSITE" id="PS00530">
    <property type="entry name" value="RNASE_T2_1"/>
    <property type="match status" value="1"/>
</dbReference>
<protein>
    <submittedName>
        <fullName evidence="8">Extracellular ribonuclease LE-like isoform X1</fullName>
    </submittedName>
</protein>
<dbReference type="PANTHER" id="PTHR11240">
    <property type="entry name" value="RIBONUCLEASE T2"/>
    <property type="match status" value="1"/>
</dbReference>
<dbReference type="Gene3D" id="3.90.730.10">
    <property type="entry name" value="Ribonuclease T2-like"/>
    <property type="match status" value="1"/>
</dbReference>
<dbReference type="GO" id="GO:0006401">
    <property type="term" value="P:RNA catabolic process"/>
    <property type="evidence" value="ECO:0000318"/>
    <property type="project" value="GO_Central"/>
</dbReference>
<dbReference type="Pfam" id="PF00445">
    <property type="entry name" value="Ribonuclease_T2"/>
    <property type="match status" value="1"/>
</dbReference>
<evidence type="ECO:0000256" key="1">
    <source>
        <dbReference type="ARBA" id="ARBA00007469"/>
    </source>
</evidence>
<keyword evidence="2" id="KW-0540">Nuclease</keyword>
<dbReference type="InterPro" id="IPR033697">
    <property type="entry name" value="Ribonuclease_T2_eukaryotic"/>
</dbReference>
<dbReference type="RefSeq" id="XP_018814003.1">
    <property type="nucleotide sequence ID" value="XM_018958458.2"/>
</dbReference>
<gene>
    <name evidence="8" type="primary">LOC108985972</name>
</gene>
<dbReference type="AlphaFoldDB" id="A0A2I4E3N6"/>
<dbReference type="KEGG" id="jre:108985972"/>
<keyword evidence="5" id="KW-0456">Lyase</keyword>
<dbReference type="InterPro" id="IPR036430">
    <property type="entry name" value="RNase_T2-like_sf"/>
</dbReference>
<keyword evidence="3" id="KW-0378">Hydrolase</keyword>
<evidence type="ECO:0000256" key="6">
    <source>
        <dbReference type="RuleBase" id="RU004328"/>
    </source>
</evidence>
<evidence type="ECO:0000256" key="3">
    <source>
        <dbReference type="ARBA" id="ARBA00022759"/>
    </source>
</evidence>